<evidence type="ECO:0000313" key="4">
    <source>
        <dbReference type="Proteomes" id="UP000240493"/>
    </source>
</evidence>
<protein>
    <recommendedName>
        <fullName evidence="5">CHAT domain-containing protein</fullName>
    </recommendedName>
</protein>
<dbReference type="InterPro" id="IPR007111">
    <property type="entry name" value="NACHT_NTPase"/>
</dbReference>
<feature type="domain" description="NACHT" evidence="1">
    <location>
        <begin position="419"/>
        <end position="581"/>
    </location>
</feature>
<dbReference type="InterPro" id="IPR024983">
    <property type="entry name" value="CHAT_dom"/>
</dbReference>
<dbReference type="OrthoDB" id="5104862at2759"/>
<evidence type="ECO:0000313" key="3">
    <source>
        <dbReference type="EMBL" id="PTB37385.1"/>
    </source>
</evidence>
<accession>A0A2T3YXV0</accession>
<dbReference type="SUPFAM" id="SSF52540">
    <property type="entry name" value="P-loop containing nucleoside triphosphate hydrolases"/>
    <property type="match status" value="1"/>
</dbReference>
<evidence type="ECO:0000259" key="1">
    <source>
        <dbReference type="Pfam" id="PF05729"/>
    </source>
</evidence>
<dbReference type="Pfam" id="PF05729">
    <property type="entry name" value="NACHT"/>
    <property type="match status" value="1"/>
</dbReference>
<keyword evidence="4" id="KW-1185">Reference proteome</keyword>
<name>A0A2T3YXV0_TRIA4</name>
<dbReference type="Proteomes" id="UP000240493">
    <property type="component" value="Unassembled WGS sequence"/>
</dbReference>
<sequence>MNQGEYRLVFQAHSVASGELRGELLLFSNSAISANPINQAPRSLSLLSIEDEEDVRWSLEDYIYDPFMSGRSMNASVILNSHCEQLKQGLKIEQMLNESGVCLQGEQWIPLDIQDCDTDIAQQDEHHVYPHWELLERKPVFANGPSLAVRHVSSPASRQSAMSIETADSFNILLVTSRKKKKSVDIQPRLISMPLYSLVSGIPGSRVWIDIMRPDTFESFKQYLAQKKYNLVHFDLHGNVDSRTGDSVLIFAGIPIRGSTVAEELKRVGIKFVVLNACRSAHPSQDRHTNANLAKTLVQSGVGTVIGMVYSITPEAVIEFLNHFYKSLLLEGRDVLYSIRSGRAALRTKQIRKVKFGWRVPIEDHILPVLYQSDPTDVRLRFADTLNHVKVNNALAQPPALEWRDYDVHAIEKLLSKSHTVCLSGSPGVGKATLVRHLRWWWQATSFISKSIALDFFDCSPSDLSQSGFVRDKLSSQLCELNSSLFPEVVRDDTSLCRLLEGQNCLVLLENIDWIRRHDTNTEVIEQEINTLLSSLKDLSPPCLVLISTSSLQLSWLDRAPDRYELGPLDPYSATQLAAKMIGWDDSSENAPTGESRWLERVLQTISFHPAAIRSLLPPAYKAAGSCAELFRRLHIGATEDAWELQTTVRVRRQFEYASKTLGPLVSIFAAVQRNCSRGYLKQQLAANKCASEGGLEESKGKSKVDQLEDILGVLKECGIGREASQHQGGTLEAVDIHPLFCHYLRRFVCTPAQQALAFSNLVLHTHNVCQEFIDQPLFTPAMNEALHVEWFPMITSLYSLTQKCAGIATVDRCFDLPWIFAALRVHQRSLWQLADEEEVIADITLRGLRCVLPELKLSSNYAWKIQARIYLTNRLQRLSQPDNWLVLLMLQWLVVYWYDLSRHVARTFNGYMMQLLDTVSVVNNGQGGSFHGLEGFFKCIGYLFATELGVMDDTWHLEEYLPIWRALQMSDIFPDHLHQRFLQTWDQDLRFRLNHLQASLDVRIQELLPGKIDRLGAVGQISEERSQALDDDCNMIEVVQRPAQFENKVAHFHAALQKASVRHDTRRIRHLLKCLIRVSLLSLKQVLVKKKILLTCRKILNSYGDSVGTLHVLKRLAATQDELENMPGYVESQFAENEFERWTLSIQMDCTERLRWSGANDTARRQRAAMGRLLEVREANWTTEDMQAEERQQKRAILRERLEKFQDGKALRDAGGFYDIRSMAGKSISPDELASWPEYQRVAFEGLDPSRLKGLKRILPSKPQPPSDLYLSRPFAVVAQWLSAAWYLDMAAGNGAGGGGKQPHTPSVKFERRSTPLDVYLLAEHLRHAQPVDLARPSTSPWEFPAIAPDWYQSNLEPETEVARAVEAWYEDIRKCDEMRQEVNDAREEYIRQRDNQMKS</sequence>
<evidence type="ECO:0008006" key="5">
    <source>
        <dbReference type="Google" id="ProtNLM"/>
    </source>
</evidence>
<dbReference type="Gene3D" id="3.40.50.300">
    <property type="entry name" value="P-loop containing nucleotide triphosphate hydrolases"/>
    <property type="match status" value="1"/>
</dbReference>
<reference evidence="3 4" key="1">
    <citation type="submission" date="2016-07" db="EMBL/GenBank/DDBJ databases">
        <title>Multiple horizontal gene transfer events from other fungi enriched the ability of initially mycotrophic Trichoderma (Ascomycota) to feed on dead plant biomass.</title>
        <authorList>
            <consortium name="DOE Joint Genome Institute"/>
            <person name="Aerts A."/>
            <person name="Atanasova L."/>
            <person name="Chenthamara K."/>
            <person name="Zhang J."/>
            <person name="Grujic M."/>
            <person name="Henrissat B."/>
            <person name="Kuo A."/>
            <person name="Salamov A."/>
            <person name="Lipzen A."/>
            <person name="Labutti K."/>
            <person name="Barry K."/>
            <person name="Miao Y."/>
            <person name="Rahimi M.J."/>
            <person name="Shen Q."/>
            <person name="Grigoriev I.V."/>
            <person name="Kubicek C.P."/>
            <person name="Druzhinina I.S."/>
        </authorList>
    </citation>
    <scope>NUCLEOTIDE SEQUENCE [LARGE SCALE GENOMIC DNA]</scope>
    <source>
        <strain evidence="3 4">CBS 433.97</strain>
    </source>
</reference>
<feature type="domain" description="CHAT" evidence="2">
    <location>
        <begin position="216"/>
        <end position="352"/>
    </location>
</feature>
<dbReference type="EMBL" id="KZ679268">
    <property type="protein sequence ID" value="PTB37385.1"/>
    <property type="molecule type" value="Genomic_DNA"/>
</dbReference>
<dbReference type="InterPro" id="IPR027417">
    <property type="entry name" value="P-loop_NTPase"/>
</dbReference>
<gene>
    <name evidence="3" type="ORF">M441DRAFT_448572</name>
</gene>
<dbReference type="STRING" id="1042311.A0A2T3YXV0"/>
<proteinExistence type="predicted"/>
<dbReference type="Pfam" id="PF12770">
    <property type="entry name" value="CHAT"/>
    <property type="match status" value="1"/>
</dbReference>
<evidence type="ECO:0000259" key="2">
    <source>
        <dbReference type="Pfam" id="PF12770"/>
    </source>
</evidence>
<organism evidence="3 4">
    <name type="scientific">Trichoderma asperellum (strain ATCC 204424 / CBS 433.97 / NBRC 101777)</name>
    <dbReference type="NCBI Taxonomy" id="1042311"/>
    <lineage>
        <taxon>Eukaryota</taxon>
        <taxon>Fungi</taxon>
        <taxon>Dikarya</taxon>
        <taxon>Ascomycota</taxon>
        <taxon>Pezizomycotina</taxon>
        <taxon>Sordariomycetes</taxon>
        <taxon>Hypocreomycetidae</taxon>
        <taxon>Hypocreales</taxon>
        <taxon>Hypocreaceae</taxon>
        <taxon>Trichoderma</taxon>
    </lineage>
</organism>